<dbReference type="InterPro" id="IPR050963">
    <property type="entry name" value="Sirohydro_Cobaltochel/CbiX"/>
</dbReference>
<evidence type="ECO:0000256" key="3">
    <source>
        <dbReference type="SAM" id="MobiDB-lite"/>
    </source>
</evidence>
<evidence type="ECO:0000313" key="5">
    <source>
        <dbReference type="Proteomes" id="UP000219565"/>
    </source>
</evidence>
<evidence type="ECO:0000256" key="2">
    <source>
        <dbReference type="ARBA" id="ARBA00023239"/>
    </source>
</evidence>
<dbReference type="Pfam" id="PF01903">
    <property type="entry name" value="CbiX"/>
    <property type="match status" value="2"/>
</dbReference>
<accession>A0A285LDY2</accession>
<dbReference type="InterPro" id="IPR002762">
    <property type="entry name" value="CbiX-like"/>
</dbReference>
<dbReference type="SUPFAM" id="SSF53800">
    <property type="entry name" value="Chelatase"/>
    <property type="match status" value="2"/>
</dbReference>
<keyword evidence="5" id="KW-1185">Reference proteome</keyword>
<dbReference type="CDD" id="cd03416">
    <property type="entry name" value="CbiX_SirB_N"/>
    <property type="match status" value="1"/>
</dbReference>
<feature type="compositionally biased region" description="Polar residues" evidence="3">
    <location>
        <begin position="184"/>
        <end position="193"/>
    </location>
</feature>
<keyword evidence="2" id="KW-0456">Lyase</keyword>
<feature type="region of interest" description="Disordered" evidence="3">
    <location>
        <begin position="173"/>
        <end position="201"/>
    </location>
</feature>
<name>A0A285LDY2_9NOCA</name>
<reference evidence="5" key="1">
    <citation type="submission" date="2017-09" db="EMBL/GenBank/DDBJ databases">
        <authorList>
            <person name="Varghese N."/>
            <person name="Submissions S."/>
        </authorList>
    </citation>
    <scope>NUCLEOTIDE SEQUENCE [LARGE SCALE GENOMIC DNA]</scope>
    <source>
        <strain evidence="5">DSM 45537</strain>
    </source>
</reference>
<evidence type="ECO:0000313" key="4">
    <source>
        <dbReference type="EMBL" id="SNY83189.1"/>
    </source>
</evidence>
<keyword evidence="1" id="KW-0479">Metal-binding</keyword>
<dbReference type="PANTHER" id="PTHR33542:SF5">
    <property type="entry name" value="FERROCHELATASE CHE1"/>
    <property type="match status" value="1"/>
</dbReference>
<dbReference type="PANTHER" id="PTHR33542">
    <property type="entry name" value="SIROHYDROCHLORIN FERROCHELATASE, CHLOROPLASTIC"/>
    <property type="match status" value="1"/>
</dbReference>
<evidence type="ECO:0000256" key="1">
    <source>
        <dbReference type="ARBA" id="ARBA00022723"/>
    </source>
</evidence>
<gene>
    <name evidence="4" type="ORF">SAMN04244553_3504</name>
</gene>
<dbReference type="AlphaFoldDB" id="A0A285LDY2"/>
<protein>
    <submittedName>
        <fullName evidence="4">Sirohydrochlorin ferrochelatase</fullName>
    </submittedName>
</protein>
<proteinExistence type="predicted"/>
<dbReference type="Gene3D" id="3.40.50.1400">
    <property type="match status" value="2"/>
</dbReference>
<sequence>MIDVFAAHGIGAPVPVRGDRRFIASGRIATAPTQTAMAPALIAVAHGSRDPRSATTMAAVVAEIAAARPDLDVHLAFLDLSAPSVEQVVDVVAAQGHTHAIVVPLLLGSAFHARVDLPGLLDECRARHPHLRLTQADVLGPDPRLIEALRDRVLDVLGATAVPVDLVATAIPDSRPQLADPNDGDSTAASRTTVAPADPGHHVALPARSARVAPAVPNPSDVGGARLGVAVAAVGSSSAAANARSADVARQLSALTGWPTEICFATTEPTVHEAISRLRARGADHVLLAPWFLAPGLLTDRLATAAPDLPHANVIGAHPAMTEIVWDRYDAAWADALPLSA</sequence>
<dbReference type="GO" id="GO:0016829">
    <property type="term" value="F:lyase activity"/>
    <property type="evidence" value="ECO:0007669"/>
    <property type="project" value="UniProtKB-KW"/>
</dbReference>
<dbReference type="Proteomes" id="UP000219565">
    <property type="component" value="Unassembled WGS sequence"/>
</dbReference>
<dbReference type="EMBL" id="OBEG01000003">
    <property type="protein sequence ID" value="SNY83189.1"/>
    <property type="molecule type" value="Genomic_DNA"/>
</dbReference>
<dbReference type="GO" id="GO:0046872">
    <property type="term" value="F:metal ion binding"/>
    <property type="evidence" value="ECO:0007669"/>
    <property type="project" value="UniProtKB-KW"/>
</dbReference>
<organism evidence="4 5">
    <name type="scientific">Nocardia amikacinitolerans</name>
    <dbReference type="NCBI Taxonomy" id="756689"/>
    <lineage>
        <taxon>Bacteria</taxon>
        <taxon>Bacillati</taxon>
        <taxon>Actinomycetota</taxon>
        <taxon>Actinomycetes</taxon>
        <taxon>Mycobacteriales</taxon>
        <taxon>Nocardiaceae</taxon>
        <taxon>Nocardia</taxon>
    </lineage>
</organism>